<dbReference type="AlphaFoldDB" id="E4T4B0"/>
<evidence type="ECO:0000313" key="3">
    <source>
        <dbReference type="Proteomes" id="UP000008718"/>
    </source>
</evidence>
<reference evidence="2 3" key="2">
    <citation type="journal article" date="2011" name="Stand. Genomic Sci.">
        <title>Complete genome sequence of Paludibacter propionicigenes type strain (WB4).</title>
        <authorList>
            <person name="Gronow S."/>
            <person name="Munk C."/>
            <person name="Lapidus A."/>
            <person name="Nolan M."/>
            <person name="Lucas S."/>
            <person name="Hammon N."/>
            <person name="Deshpande S."/>
            <person name="Cheng J.F."/>
            <person name="Tapia R."/>
            <person name="Han C."/>
            <person name="Goodwin L."/>
            <person name="Pitluck S."/>
            <person name="Liolios K."/>
            <person name="Ivanova N."/>
            <person name="Mavromatis K."/>
            <person name="Mikhailova N."/>
            <person name="Pati A."/>
            <person name="Chen A."/>
            <person name="Palaniappan K."/>
            <person name="Land M."/>
            <person name="Hauser L."/>
            <person name="Chang Y.J."/>
            <person name="Jeffries C.D."/>
            <person name="Brambilla E."/>
            <person name="Rohde M."/>
            <person name="Goker M."/>
            <person name="Detter J.C."/>
            <person name="Woyke T."/>
            <person name="Bristow J."/>
            <person name="Eisen J.A."/>
            <person name="Markowitz V."/>
            <person name="Hugenholtz P."/>
            <person name="Kyrpides N.C."/>
            <person name="Klenk H.P."/>
        </authorList>
    </citation>
    <scope>NUCLEOTIDE SEQUENCE [LARGE SCALE GENOMIC DNA]</scope>
    <source>
        <strain evidence="3">DSM 17365 / JCM 13257 / WB4</strain>
    </source>
</reference>
<evidence type="ECO:0000313" key="2">
    <source>
        <dbReference type="EMBL" id="ADQ79554.1"/>
    </source>
</evidence>
<sequence length="105" mass="12276">MKKNENILLENIGNELPFSVPENYFDQFALQMEEQIGYKHTHNHKIFRIWMSVAAVFVGVLIVGQVFYSTHQRNLAKNAENYESYVLSQVDESSLLDYYVEPNTK</sequence>
<gene>
    <name evidence="2" type="ordered locus">Palpr_1408</name>
</gene>
<keyword evidence="1" id="KW-0812">Transmembrane</keyword>
<keyword evidence="3" id="KW-1185">Reference proteome</keyword>
<feature type="transmembrane region" description="Helical" evidence="1">
    <location>
        <begin position="49"/>
        <end position="68"/>
    </location>
</feature>
<organism evidence="2 3">
    <name type="scientific">Paludibacter propionicigenes (strain DSM 17365 / JCM 13257 / WB4)</name>
    <dbReference type="NCBI Taxonomy" id="694427"/>
    <lineage>
        <taxon>Bacteria</taxon>
        <taxon>Pseudomonadati</taxon>
        <taxon>Bacteroidota</taxon>
        <taxon>Bacteroidia</taxon>
        <taxon>Bacteroidales</taxon>
        <taxon>Paludibacteraceae</taxon>
        <taxon>Paludibacter</taxon>
    </lineage>
</organism>
<proteinExistence type="predicted"/>
<dbReference type="HOGENOM" id="CLU_2233886_0_0_10"/>
<dbReference type="KEGG" id="ppn:Palpr_1408"/>
<dbReference type="Proteomes" id="UP000008718">
    <property type="component" value="Chromosome"/>
</dbReference>
<keyword evidence="1" id="KW-1133">Transmembrane helix</keyword>
<accession>E4T4B0</accession>
<reference key="1">
    <citation type="submission" date="2010-11" db="EMBL/GenBank/DDBJ databases">
        <title>The complete genome of Paludibacter propionicigenes DSM 17365.</title>
        <authorList>
            <consortium name="US DOE Joint Genome Institute (JGI-PGF)"/>
            <person name="Lucas S."/>
            <person name="Copeland A."/>
            <person name="Lapidus A."/>
            <person name="Bruce D."/>
            <person name="Goodwin L."/>
            <person name="Pitluck S."/>
            <person name="Kyrpides N."/>
            <person name="Mavromatis K."/>
            <person name="Ivanova N."/>
            <person name="Munk A.C."/>
            <person name="Brettin T."/>
            <person name="Detter J.C."/>
            <person name="Han C."/>
            <person name="Tapia R."/>
            <person name="Land M."/>
            <person name="Hauser L."/>
            <person name="Markowitz V."/>
            <person name="Cheng J.-F."/>
            <person name="Hugenholtz P."/>
            <person name="Woyke T."/>
            <person name="Wu D."/>
            <person name="Gronow S."/>
            <person name="Wellnitz S."/>
            <person name="Brambilla E."/>
            <person name="Klenk H.-P."/>
            <person name="Eisen J.A."/>
        </authorList>
    </citation>
    <scope>NUCLEOTIDE SEQUENCE</scope>
    <source>
        <strain>WB4</strain>
    </source>
</reference>
<name>E4T4B0_PALPW</name>
<dbReference type="EMBL" id="CP002345">
    <property type="protein sequence ID" value="ADQ79554.1"/>
    <property type="molecule type" value="Genomic_DNA"/>
</dbReference>
<dbReference type="OrthoDB" id="1121419at2"/>
<dbReference type="STRING" id="694427.Palpr_1408"/>
<evidence type="ECO:0000256" key="1">
    <source>
        <dbReference type="SAM" id="Phobius"/>
    </source>
</evidence>
<protein>
    <submittedName>
        <fullName evidence="2">Uncharacterized protein</fullName>
    </submittedName>
</protein>
<keyword evidence="1" id="KW-0472">Membrane</keyword>
<dbReference type="RefSeq" id="WP_013444923.1">
    <property type="nucleotide sequence ID" value="NC_014734.1"/>
</dbReference>